<reference evidence="2 3" key="1">
    <citation type="submission" date="2024-03" db="EMBL/GenBank/DDBJ databases">
        <authorList>
            <person name="Jo J.-H."/>
        </authorList>
    </citation>
    <scope>NUCLEOTIDE SEQUENCE [LARGE SCALE GENOMIC DNA]</scope>
    <source>
        <strain evidence="2 3">AS3R-12</strain>
    </source>
</reference>
<keyword evidence="1" id="KW-1133">Transmembrane helix</keyword>
<evidence type="ECO:0000256" key="1">
    <source>
        <dbReference type="SAM" id="Phobius"/>
    </source>
</evidence>
<keyword evidence="1" id="KW-0812">Transmembrane</keyword>
<sequence length="56" mass="6271">MSPHSTYETLRQLADSWGLLLMVVTFGTCALWPFRPGAKSRNHDAAMSIFKEDDNG</sequence>
<organism evidence="2 3">
    <name type="scientific">Novosphingobium aquae</name>
    <dbReference type="NCBI Taxonomy" id="3133435"/>
    <lineage>
        <taxon>Bacteria</taxon>
        <taxon>Pseudomonadati</taxon>
        <taxon>Pseudomonadota</taxon>
        <taxon>Alphaproteobacteria</taxon>
        <taxon>Sphingomonadales</taxon>
        <taxon>Sphingomonadaceae</taxon>
        <taxon>Novosphingobium</taxon>
    </lineage>
</organism>
<feature type="transmembrane region" description="Helical" evidence="1">
    <location>
        <begin position="16"/>
        <end position="34"/>
    </location>
</feature>
<keyword evidence="3" id="KW-1185">Reference proteome</keyword>
<keyword evidence="1" id="KW-0472">Membrane</keyword>
<dbReference type="Proteomes" id="UP001379235">
    <property type="component" value="Unassembled WGS sequence"/>
</dbReference>
<comment type="caution">
    <text evidence="2">The sequence shown here is derived from an EMBL/GenBank/DDBJ whole genome shotgun (WGS) entry which is preliminary data.</text>
</comment>
<dbReference type="Pfam" id="PF05545">
    <property type="entry name" value="FixQ"/>
    <property type="match status" value="1"/>
</dbReference>
<evidence type="ECO:0000313" key="2">
    <source>
        <dbReference type="EMBL" id="MEJ6011834.1"/>
    </source>
</evidence>
<accession>A0ABU8SD10</accession>
<dbReference type="InterPro" id="IPR008621">
    <property type="entry name" value="Cbb3-typ_cyt_oxidase_comp"/>
</dbReference>
<gene>
    <name evidence="2" type="ORF">WG900_18170</name>
</gene>
<dbReference type="RefSeq" id="WP_339969621.1">
    <property type="nucleotide sequence ID" value="NZ_JBBHJY010000011.1"/>
</dbReference>
<dbReference type="EMBL" id="JBBHJY010000011">
    <property type="protein sequence ID" value="MEJ6011834.1"/>
    <property type="molecule type" value="Genomic_DNA"/>
</dbReference>
<name>A0ABU8SD10_9SPHN</name>
<protein>
    <submittedName>
        <fullName evidence="2">Cbb3-type cytochrome c oxidase subunit 3</fullName>
    </submittedName>
</protein>
<proteinExistence type="predicted"/>
<dbReference type="CDD" id="cd01324">
    <property type="entry name" value="cbb3_Oxidase_CcoQ"/>
    <property type="match status" value="1"/>
</dbReference>
<evidence type="ECO:0000313" key="3">
    <source>
        <dbReference type="Proteomes" id="UP001379235"/>
    </source>
</evidence>